<keyword evidence="2" id="KW-0150">Chloroplast</keyword>
<dbReference type="GO" id="GO:0046906">
    <property type="term" value="F:tetrapyrrole binding"/>
    <property type="evidence" value="ECO:0007669"/>
    <property type="project" value="TreeGrafter"/>
</dbReference>
<reference evidence="2" key="1">
    <citation type="journal article" date="2017" name="J. Phycol.">
        <title>Analysis of chloroplast genomes and a supermatrix inform reclassification of the Rhodomelaceae (Rhodophyta).</title>
        <authorList>
            <person name="Diaz-Tapia P."/>
            <person name="Maggs C.A."/>
            <person name="West J.A."/>
            <person name="Verbruggen H."/>
        </authorList>
    </citation>
    <scope>NUCLEOTIDE SEQUENCE</scope>
    <source>
        <strain evidence="2">HV1445</strain>
    </source>
</reference>
<evidence type="ECO:0000313" key="2">
    <source>
        <dbReference type="EMBL" id="ARW59501.1"/>
    </source>
</evidence>
<dbReference type="SUPFAM" id="SSF140869">
    <property type="entry name" value="GUN4-like"/>
    <property type="match status" value="1"/>
</dbReference>
<sequence>MQKLEYKLYTDFTKTIDELLDRKNINTKNDLEKETIEYINSITIDDELKQKKLINKLVQQLLINTNNVSNLEIVLLQKVRNKINQNVFTYLEEEFIKKSQKKNKTIAINYKPLQELLIQKNFQEADRLTQTYLCKLAEQKTQTNKQWLYFTDITLISSYDIFIIDILWQIYSDGKFGLCLQRKIWMNNNKNWDTFFKKVGWVEKDVMKRYPNDFTWNINAPNGHLPLFNQLRGVQVLSHLFQHNVWKEYYDK</sequence>
<dbReference type="PANTHER" id="PTHR34800">
    <property type="entry name" value="TETRAPYRROLE-BINDING PROTEIN, CHLOROPLASTIC"/>
    <property type="match status" value="1"/>
</dbReference>
<dbReference type="Pfam" id="PF05419">
    <property type="entry name" value="GUN4"/>
    <property type="match status" value="1"/>
</dbReference>
<accession>A0A1Z1M0U9</accession>
<dbReference type="EMBL" id="MF101409">
    <property type="protein sequence ID" value="ARW59501.1"/>
    <property type="molecule type" value="Genomic_DNA"/>
</dbReference>
<dbReference type="CDD" id="cd16383">
    <property type="entry name" value="GUN4"/>
    <property type="match status" value="1"/>
</dbReference>
<dbReference type="Gene3D" id="1.10.10.1770">
    <property type="entry name" value="Gun4-like"/>
    <property type="match status" value="1"/>
</dbReference>
<proteinExistence type="predicted"/>
<protein>
    <recommendedName>
        <fullName evidence="1">GUN4-like domain-containing protein</fullName>
    </recommendedName>
</protein>
<dbReference type="InterPro" id="IPR008629">
    <property type="entry name" value="GUN4-like"/>
</dbReference>
<dbReference type="PANTHER" id="PTHR34800:SF1">
    <property type="entry name" value="TETRAPYRROLE-BINDING PROTEIN, CHLOROPLASTIC"/>
    <property type="match status" value="1"/>
</dbReference>
<dbReference type="GeneID" id="33352950"/>
<dbReference type="InterPro" id="IPR037215">
    <property type="entry name" value="GUN4-like_sf"/>
</dbReference>
<name>A0A1Z1M0U9_9FLOR</name>
<keyword evidence="2" id="KW-0934">Plastid</keyword>
<dbReference type="Gene3D" id="1.25.40.620">
    <property type="match status" value="1"/>
</dbReference>
<gene>
    <name evidence="2" type="primary">ycf53</name>
</gene>
<evidence type="ECO:0000259" key="1">
    <source>
        <dbReference type="Pfam" id="PF05419"/>
    </source>
</evidence>
<organism evidence="2">
    <name type="scientific">Platysiphonia delicata</name>
    <dbReference type="NCBI Taxonomy" id="2006979"/>
    <lineage>
        <taxon>Eukaryota</taxon>
        <taxon>Rhodophyta</taxon>
        <taxon>Florideophyceae</taxon>
        <taxon>Rhodymeniophycidae</taxon>
        <taxon>Ceramiales</taxon>
        <taxon>Delesseriaceae</taxon>
        <taxon>Platysiphonia</taxon>
    </lineage>
</organism>
<dbReference type="RefSeq" id="YP_009391357.1">
    <property type="nucleotide sequence ID" value="NC_035258.1"/>
</dbReference>
<feature type="domain" description="GUN4-like" evidence="1">
    <location>
        <begin position="107"/>
        <end position="243"/>
    </location>
</feature>
<geneLocation type="chloroplast" evidence="2"/>
<dbReference type="AlphaFoldDB" id="A0A1Z1M0U9"/>